<feature type="transmembrane region" description="Helical" evidence="1">
    <location>
        <begin position="78"/>
        <end position="100"/>
    </location>
</feature>
<accession>A0ABT3X3A8</accession>
<sequence length="103" mass="11822">MKNKTAFYTLLFSQILYGMFVFVWLVFLGLSVMMFDAPGSEKDPTTLTIFFAILIYPVGLLGGIISSWVCYAQQKYKLAYWLNCIPLLWLIPIVGFWSYALLS</sequence>
<feature type="transmembrane region" description="Helical" evidence="1">
    <location>
        <begin position="47"/>
        <end position="71"/>
    </location>
</feature>
<keyword evidence="1" id="KW-0812">Transmembrane</keyword>
<dbReference type="RefSeq" id="WP_267151540.1">
    <property type="nucleotide sequence ID" value="NZ_JAPMLT010000004.1"/>
</dbReference>
<dbReference type="Proteomes" id="UP001208017">
    <property type="component" value="Unassembled WGS sequence"/>
</dbReference>
<evidence type="ECO:0000256" key="1">
    <source>
        <dbReference type="SAM" id="Phobius"/>
    </source>
</evidence>
<keyword evidence="1" id="KW-1133">Transmembrane helix</keyword>
<dbReference type="EMBL" id="JAPMLT010000004">
    <property type="protein sequence ID" value="MCX7570292.1"/>
    <property type="molecule type" value="Genomic_DNA"/>
</dbReference>
<reference evidence="2 3" key="1">
    <citation type="submission" date="2022-11" db="EMBL/GenBank/DDBJ databases">
        <title>Study of microbial diversity in lake waters.</title>
        <authorList>
            <person name="Zhang J."/>
        </authorList>
    </citation>
    <scope>NUCLEOTIDE SEQUENCE [LARGE SCALE GENOMIC DNA]</scope>
    <source>
        <strain evidence="2 3">DT12</strain>
    </source>
</reference>
<evidence type="ECO:0000313" key="3">
    <source>
        <dbReference type="Proteomes" id="UP001208017"/>
    </source>
</evidence>
<organism evidence="2 3">
    <name type="scientific">Tumebacillus lacus</name>
    <dbReference type="NCBI Taxonomy" id="2995335"/>
    <lineage>
        <taxon>Bacteria</taxon>
        <taxon>Bacillati</taxon>
        <taxon>Bacillota</taxon>
        <taxon>Bacilli</taxon>
        <taxon>Bacillales</taxon>
        <taxon>Alicyclobacillaceae</taxon>
        <taxon>Tumebacillus</taxon>
    </lineage>
</organism>
<keyword evidence="3" id="KW-1185">Reference proteome</keyword>
<feature type="transmembrane region" description="Helical" evidence="1">
    <location>
        <begin position="7"/>
        <end position="35"/>
    </location>
</feature>
<evidence type="ECO:0000313" key="2">
    <source>
        <dbReference type="EMBL" id="MCX7570292.1"/>
    </source>
</evidence>
<gene>
    <name evidence="2" type="ORF">OS242_09985</name>
</gene>
<name>A0ABT3X3A8_9BACL</name>
<comment type="caution">
    <text evidence="2">The sequence shown here is derived from an EMBL/GenBank/DDBJ whole genome shotgun (WGS) entry which is preliminary data.</text>
</comment>
<proteinExistence type="predicted"/>
<keyword evidence="1" id="KW-0472">Membrane</keyword>
<protein>
    <submittedName>
        <fullName evidence="2">Uncharacterized protein</fullName>
    </submittedName>
</protein>